<dbReference type="EMBL" id="JAHRIP010075489">
    <property type="protein sequence ID" value="MEQ2310104.1"/>
    <property type="molecule type" value="Genomic_DNA"/>
</dbReference>
<dbReference type="SUPFAM" id="SSF48726">
    <property type="entry name" value="Immunoglobulin"/>
    <property type="match status" value="1"/>
</dbReference>
<dbReference type="InterPro" id="IPR036179">
    <property type="entry name" value="Ig-like_dom_sf"/>
</dbReference>
<organism evidence="2 3">
    <name type="scientific">Ameca splendens</name>
    <dbReference type="NCBI Taxonomy" id="208324"/>
    <lineage>
        <taxon>Eukaryota</taxon>
        <taxon>Metazoa</taxon>
        <taxon>Chordata</taxon>
        <taxon>Craniata</taxon>
        <taxon>Vertebrata</taxon>
        <taxon>Euteleostomi</taxon>
        <taxon>Actinopterygii</taxon>
        <taxon>Neopterygii</taxon>
        <taxon>Teleostei</taxon>
        <taxon>Neoteleostei</taxon>
        <taxon>Acanthomorphata</taxon>
        <taxon>Ovalentaria</taxon>
        <taxon>Atherinomorphae</taxon>
        <taxon>Cyprinodontiformes</taxon>
        <taxon>Goodeidae</taxon>
        <taxon>Ameca</taxon>
    </lineage>
</organism>
<proteinExistence type="predicted"/>
<evidence type="ECO:0000313" key="2">
    <source>
        <dbReference type="EMBL" id="MEQ2310104.1"/>
    </source>
</evidence>
<name>A0ABV0ZV31_9TELE</name>
<sequence length="179" mass="20006">MMLITMASTLCGMFLSQNNGLFYQAEERGNVTIEWHFALKTGIKVSSLKIHCVQLPELKVFYHLDNSFIEAQHEQFAGRVQCDKEALKAGWVRLHLARVRTEDSAGYLCRMATGCGRKVKEFTLNITSPEESVVLKEQPEPVTRGRTSLFIVLGLFTVASALLASCASFTKHHTPGCLR</sequence>
<keyword evidence="1" id="KW-0472">Membrane</keyword>
<protein>
    <recommendedName>
        <fullName evidence="4">Immunoglobulin V-set domain-containing protein</fullName>
    </recommendedName>
</protein>
<keyword evidence="1" id="KW-0812">Transmembrane</keyword>
<feature type="transmembrane region" description="Helical" evidence="1">
    <location>
        <begin position="149"/>
        <end position="170"/>
    </location>
</feature>
<dbReference type="Gene3D" id="2.60.40.10">
    <property type="entry name" value="Immunoglobulins"/>
    <property type="match status" value="1"/>
</dbReference>
<keyword evidence="1" id="KW-1133">Transmembrane helix</keyword>
<gene>
    <name evidence="2" type="ORF">AMECASPLE_005511</name>
</gene>
<evidence type="ECO:0008006" key="4">
    <source>
        <dbReference type="Google" id="ProtNLM"/>
    </source>
</evidence>
<keyword evidence="3" id="KW-1185">Reference proteome</keyword>
<dbReference type="InterPro" id="IPR013783">
    <property type="entry name" value="Ig-like_fold"/>
</dbReference>
<evidence type="ECO:0000256" key="1">
    <source>
        <dbReference type="SAM" id="Phobius"/>
    </source>
</evidence>
<dbReference type="Proteomes" id="UP001469553">
    <property type="component" value="Unassembled WGS sequence"/>
</dbReference>
<accession>A0ABV0ZV31</accession>
<comment type="caution">
    <text evidence="2">The sequence shown here is derived from an EMBL/GenBank/DDBJ whole genome shotgun (WGS) entry which is preliminary data.</text>
</comment>
<evidence type="ECO:0000313" key="3">
    <source>
        <dbReference type="Proteomes" id="UP001469553"/>
    </source>
</evidence>
<reference evidence="2 3" key="1">
    <citation type="submission" date="2021-06" db="EMBL/GenBank/DDBJ databases">
        <authorList>
            <person name="Palmer J.M."/>
        </authorList>
    </citation>
    <scope>NUCLEOTIDE SEQUENCE [LARGE SCALE GENOMIC DNA]</scope>
    <source>
        <strain evidence="2 3">AS_MEX2019</strain>
        <tissue evidence="2">Muscle</tissue>
    </source>
</reference>